<sequence length="467" mass="51299">MSTPLSPTRLFQCDGCRATLPYDPAKAGKKVRCGGCGRILLIPNLADFESPPEKATPNVPRHIEFWCRVCDTRLVARSIDAGKRAKCPDCGAKNQVPQPVVPKAREEPPAMHGQQYGVWEVNKAPLSEDLRAKQPQLFPVYCRVCDTLMYAQPKHAGASLKCPDCGGLTVVKAPPPPEVKKSVLVPDGEEYQLIPEEVVRERPIRDDLVRIQEKARLDAETAARKREEERPKMPQWPTFQGVSPMLVRDPVPTWWVGLSAGSMATLGLLLASFTSGVGVTQIFALMCRIFACIGLLLVSGPLSAICCAIVAESSDGHKKLHAQPSFFFINCFPELFHIIVPLAVSLTPAMAMLALLPWQIGAVAAAGSLLVVYPVLLLSTFQEGTPMGVISPRIWGSVFKRPLHWLLFWGESTFLWALVGVTVVLMLRQAPNWPLATVPIALAGALVYFRVLGRFAWWLAESLPEED</sequence>
<keyword evidence="3" id="KW-1185">Reference proteome</keyword>
<dbReference type="EMBL" id="CP042913">
    <property type="protein sequence ID" value="QEG34859.1"/>
    <property type="molecule type" value="Genomic_DNA"/>
</dbReference>
<evidence type="ECO:0000313" key="3">
    <source>
        <dbReference type="Proteomes" id="UP000323917"/>
    </source>
</evidence>
<feature type="transmembrane region" description="Helical" evidence="1">
    <location>
        <begin position="439"/>
        <end position="460"/>
    </location>
</feature>
<feature type="transmembrane region" description="Helical" evidence="1">
    <location>
        <begin position="402"/>
        <end position="427"/>
    </location>
</feature>
<dbReference type="RefSeq" id="WP_148073447.1">
    <property type="nucleotide sequence ID" value="NZ_CP042913.1"/>
</dbReference>
<feature type="transmembrane region" description="Helical" evidence="1">
    <location>
        <begin position="254"/>
        <end position="273"/>
    </location>
</feature>
<feature type="transmembrane region" description="Helical" evidence="1">
    <location>
        <begin position="285"/>
        <end position="311"/>
    </location>
</feature>
<gene>
    <name evidence="2" type="ORF">Pr1d_21470</name>
</gene>
<keyword evidence="1" id="KW-0472">Membrane</keyword>
<protein>
    <submittedName>
        <fullName evidence="2">Mu-like prophage protein Com</fullName>
    </submittedName>
</protein>
<dbReference type="AlphaFoldDB" id="A0A5B9QAS8"/>
<keyword evidence="1" id="KW-0812">Transmembrane</keyword>
<dbReference type="Proteomes" id="UP000323917">
    <property type="component" value="Chromosome"/>
</dbReference>
<feature type="transmembrane region" description="Helical" evidence="1">
    <location>
        <begin position="335"/>
        <end position="356"/>
    </location>
</feature>
<dbReference type="OrthoDB" id="239827at2"/>
<proteinExistence type="predicted"/>
<organism evidence="2 3">
    <name type="scientific">Bythopirellula goksoeyrii</name>
    <dbReference type="NCBI Taxonomy" id="1400387"/>
    <lineage>
        <taxon>Bacteria</taxon>
        <taxon>Pseudomonadati</taxon>
        <taxon>Planctomycetota</taxon>
        <taxon>Planctomycetia</taxon>
        <taxon>Pirellulales</taxon>
        <taxon>Lacipirellulaceae</taxon>
        <taxon>Bythopirellula</taxon>
    </lineage>
</organism>
<accession>A0A5B9QAS8</accession>
<evidence type="ECO:0000256" key="1">
    <source>
        <dbReference type="SAM" id="Phobius"/>
    </source>
</evidence>
<name>A0A5B9QAS8_9BACT</name>
<feature type="transmembrane region" description="Helical" evidence="1">
    <location>
        <begin position="363"/>
        <end position="382"/>
    </location>
</feature>
<keyword evidence="1" id="KW-1133">Transmembrane helix</keyword>
<dbReference type="KEGG" id="bgok:Pr1d_21470"/>
<evidence type="ECO:0000313" key="2">
    <source>
        <dbReference type="EMBL" id="QEG34859.1"/>
    </source>
</evidence>
<reference evidence="2 3" key="1">
    <citation type="submission" date="2019-08" db="EMBL/GenBank/DDBJ databases">
        <title>Deep-cultivation of Planctomycetes and their phenomic and genomic characterization uncovers novel biology.</title>
        <authorList>
            <person name="Wiegand S."/>
            <person name="Jogler M."/>
            <person name="Boedeker C."/>
            <person name="Pinto D."/>
            <person name="Vollmers J."/>
            <person name="Rivas-Marin E."/>
            <person name="Kohn T."/>
            <person name="Peeters S.H."/>
            <person name="Heuer A."/>
            <person name="Rast P."/>
            <person name="Oberbeckmann S."/>
            <person name="Bunk B."/>
            <person name="Jeske O."/>
            <person name="Meyerdierks A."/>
            <person name="Storesund J.E."/>
            <person name="Kallscheuer N."/>
            <person name="Luecker S."/>
            <person name="Lage O.M."/>
            <person name="Pohl T."/>
            <person name="Merkel B.J."/>
            <person name="Hornburger P."/>
            <person name="Mueller R.-W."/>
            <person name="Bruemmer F."/>
            <person name="Labrenz M."/>
            <person name="Spormann A.M."/>
            <person name="Op den Camp H."/>
            <person name="Overmann J."/>
            <person name="Amann R."/>
            <person name="Jetten M.S.M."/>
            <person name="Mascher T."/>
            <person name="Medema M.H."/>
            <person name="Devos D.P."/>
            <person name="Kaster A.-K."/>
            <person name="Ovreas L."/>
            <person name="Rohde M."/>
            <person name="Galperin M.Y."/>
            <person name="Jogler C."/>
        </authorList>
    </citation>
    <scope>NUCLEOTIDE SEQUENCE [LARGE SCALE GENOMIC DNA]</scope>
    <source>
        <strain evidence="2 3">Pr1d</strain>
    </source>
</reference>